<organism evidence="1">
    <name type="scientific">Arion vulgaris</name>
    <dbReference type="NCBI Taxonomy" id="1028688"/>
    <lineage>
        <taxon>Eukaryota</taxon>
        <taxon>Metazoa</taxon>
        <taxon>Spiralia</taxon>
        <taxon>Lophotrochozoa</taxon>
        <taxon>Mollusca</taxon>
        <taxon>Gastropoda</taxon>
        <taxon>Heterobranchia</taxon>
        <taxon>Euthyneura</taxon>
        <taxon>Panpulmonata</taxon>
        <taxon>Eupulmonata</taxon>
        <taxon>Stylommatophora</taxon>
        <taxon>Helicina</taxon>
        <taxon>Arionoidea</taxon>
        <taxon>Arionidae</taxon>
        <taxon>Arion</taxon>
    </lineage>
</organism>
<gene>
    <name evidence="1" type="primary">ORF193219</name>
</gene>
<feature type="non-terminal residue" evidence="1">
    <location>
        <position position="1"/>
    </location>
</feature>
<dbReference type="EMBL" id="HACG01046432">
    <property type="protein sequence ID" value="CEK93297.1"/>
    <property type="molecule type" value="Transcribed_RNA"/>
</dbReference>
<evidence type="ECO:0000313" key="1">
    <source>
        <dbReference type="EMBL" id="CEK93297.1"/>
    </source>
</evidence>
<accession>A0A0B7BK69</accession>
<name>A0A0B7BK69_9EUPU</name>
<dbReference type="InterPro" id="IPR035947">
    <property type="entry name" value="MG354-like_sf"/>
</dbReference>
<sequence length="61" mass="7059">CSMLYFLLVPKKSSYSAQLDELTDFMNFFAKHFPIEDLFCLYSVLYSCGFNSNNPDLPVHP</sequence>
<proteinExistence type="predicted"/>
<dbReference type="AlphaFoldDB" id="A0A0B7BK69"/>
<dbReference type="SUPFAM" id="SSF110009">
    <property type="entry name" value="Hypothetical protein MG354"/>
    <property type="match status" value="1"/>
</dbReference>
<protein>
    <submittedName>
        <fullName evidence="1">Uncharacterized protein</fullName>
    </submittedName>
</protein>
<reference evidence="1" key="1">
    <citation type="submission" date="2014-12" db="EMBL/GenBank/DDBJ databases">
        <title>Insight into the proteome of Arion vulgaris.</title>
        <authorList>
            <person name="Aradska J."/>
            <person name="Bulat T."/>
            <person name="Smidak R."/>
            <person name="Sarate P."/>
            <person name="Gangsoo J."/>
            <person name="Sialana F."/>
            <person name="Bilban M."/>
            <person name="Lubec G."/>
        </authorList>
    </citation>
    <scope>NUCLEOTIDE SEQUENCE</scope>
    <source>
        <tissue evidence="1">Skin</tissue>
    </source>
</reference>